<keyword evidence="5 9" id="KW-0067">ATP-binding</keyword>
<dbReference type="NCBIfam" id="TIGR01510">
    <property type="entry name" value="coaD_prev_kdtB"/>
    <property type="match status" value="1"/>
</dbReference>
<keyword evidence="12" id="KW-1185">Reference proteome</keyword>
<dbReference type="PANTHER" id="PTHR21342:SF1">
    <property type="entry name" value="PHOSPHOPANTETHEINE ADENYLYLTRANSFERASE"/>
    <property type="match status" value="1"/>
</dbReference>
<dbReference type="RefSeq" id="WP_277028348.1">
    <property type="nucleotide sequence ID" value="NZ_JAQYQY010000038.1"/>
</dbReference>
<dbReference type="HAMAP" id="MF_00151">
    <property type="entry name" value="PPAT_bact"/>
    <property type="match status" value="1"/>
</dbReference>
<keyword evidence="4 9" id="KW-0547">Nucleotide-binding</keyword>
<feature type="binding site" evidence="9">
    <location>
        <position position="101"/>
    </location>
    <ligand>
        <name>ATP</name>
        <dbReference type="ChEBI" id="CHEBI:30616"/>
    </ligand>
</feature>
<gene>
    <name evidence="9 11" type="primary">coaD</name>
    <name evidence="11" type="ORF">FYJ63_10295</name>
</gene>
<dbReference type="PRINTS" id="PR01020">
    <property type="entry name" value="LPSBIOSNTHSS"/>
</dbReference>
<organism evidence="11 12">
    <name type="scientific">Mobiluncus porci</name>
    <dbReference type="NCBI Taxonomy" id="2652278"/>
    <lineage>
        <taxon>Bacteria</taxon>
        <taxon>Bacillati</taxon>
        <taxon>Actinomycetota</taxon>
        <taxon>Actinomycetes</taxon>
        <taxon>Actinomycetales</taxon>
        <taxon>Actinomycetaceae</taxon>
        <taxon>Mobiluncus</taxon>
    </lineage>
</organism>
<keyword evidence="7 9" id="KW-0173">Coenzyme A biosynthesis</keyword>
<dbReference type="NCBIfam" id="TIGR00125">
    <property type="entry name" value="cyt_tran_rel"/>
    <property type="match status" value="1"/>
</dbReference>
<accession>A0A7K0K590</accession>
<comment type="catalytic activity">
    <reaction evidence="8 9">
        <text>(R)-4'-phosphopantetheine + ATP + H(+) = 3'-dephospho-CoA + diphosphate</text>
        <dbReference type="Rhea" id="RHEA:19801"/>
        <dbReference type="ChEBI" id="CHEBI:15378"/>
        <dbReference type="ChEBI" id="CHEBI:30616"/>
        <dbReference type="ChEBI" id="CHEBI:33019"/>
        <dbReference type="ChEBI" id="CHEBI:57328"/>
        <dbReference type="ChEBI" id="CHEBI:61723"/>
        <dbReference type="EC" id="2.7.7.3"/>
    </reaction>
</comment>
<evidence type="ECO:0000256" key="6">
    <source>
        <dbReference type="ARBA" id="ARBA00022842"/>
    </source>
</evidence>
<reference evidence="11 12" key="1">
    <citation type="submission" date="2019-08" db="EMBL/GenBank/DDBJ databases">
        <title>In-depth cultivation of the pig gut microbiome towards novel bacterial diversity and tailored functional studies.</title>
        <authorList>
            <person name="Wylensek D."/>
            <person name="Hitch T.C.A."/>
            <person name="Clavel T."/>
        </authorList>
    </citation>
    <scope>NUCLEOTIDE SEQUENCE [LARGE SCALE GENOMIC DNA]</scope>
    <source>
        <strain evidence="11 12">RF-GAM-744-WT-7</strain>
    </source>
</reference>
<dbReference type="InterPro" id="IPR004821">
    <property type="entry name" value="Cyt_trans-like"/>
</dbReference>
<protein>
    <recommendedName>
        <fullName evidence="9">Phosphopantetheine adenylyltransferase</fullName>
        <ecNumber evidence="9">2.7.7.3</ecNumber>
    </recommendedName>
    <alternativeName>
        <fullName evidence="9">Dephospho-CoA pyrophosphorylase</fullName>
    </alternativeName>
    <alternativeName>
        <fullName evidence="9">Pantetheine-phosphate adenylyltransferase</fullName>
        <shortName evidence="9">PPAT</shortName>
    </alternativeName>
</protein>
<comment type="subcellular location">
    <subcellularLocation>
        <location evidence="9">Cytoplasm</location>
    </subcellularLocation>
</comment>
<evidence type="ECO:0000256" key="4">
    <source>
        <dbReference type="ARBA" id="ARBA00022741"/>
    </source>
</evidence>
<comment type="caution">
    <text evidence="11">The sequence shown here is derived from an EMBL/GenBank/DDBJ whole genome shotgun (WGS) entry which is preliminary data.</text>
</comment>
<feature type="binding site" evidence="9">
    <location>
        <position position="17"/>
    </location>
    <ligand>
        <name>ATP</name>
        <dbReference type="ChEBI" id="CHEBI:30616"/>
    </ligand>
</feature>
<dbReference type="InterPro" id="IPR014729">
    <property type="entry name" value="Rossmann-like_a/b/a_fold"/>
</dbReference>
<evidence type="ECO:0000313" key="11">
    <source>
        <dbReference type="EMBL" id="MST50606.1"/>
    </source>
</evidence>
<evidence type="ECO:0000256" key="1">
    <source>
        <dbReference type="ARBA" id="ARBA00022490"/>
    </source>
</evidence>
<dbReference type="InterPro" id="IPR001980">
    <property type="entry name" value="PPAT"/>
</dbReference>
<evidence type="ECO:0000256" key="3">
    <source>
        <dbReference type="ARBA" id="ARBA00022695"/>
    </source>
</evidence>
<comment type="subunit">
    <text evidence="9">Homohexamer.</text>
</comment>
<comment type="cofactor">
    <cofactor evidence="9">
        <name>Mg(2+)</name>
        <dbReference type="ChEBI" id="CHEBI:18420"/>
    </cofactor>
</comment>
<feature type="binding site" evidence="9">
    <location>
        <begin position="9"/>
        <end position="10"/>
    </location>
    <ligand>
        <name>ATP</name>
        <dbReference type="ChEBI" id="CHEBI:30616"/>
    </ligand>
</feature>
<evidence type="ECO:0000313" key="12">
    <source>
        <dbReference type="Proteomes" id="UP000442535"/>
    </source>
</evidence>
<comment type="function">
    <text evidence="9">Reversibly transfers an adenylyl group from ATP to 4'-phosphopantetheine, yielding dephospho-CoA (dPCoA) and pyrophosphate.</text>
</comment>
<dbReference type="EMBL" id="VUMY01000024">
    <property type="protein sequence ID" value="MST50606.1"/>
    <property type="molecule type" value="Genomic_DNA"/>
</dbReference>
<dbReference type="AlphaFoldDB" id="A0A7K0K590"/>
<feature type="domain" description="Cytidyltransferase-like" evidence="10">
    <location>
        <begin position="5"/>
        <end position="135"/>
    </location>
</feature>
<feature type="binding site" evidence="9">
    <location>
        <position position="76"/>
    </location>
    <ligand>
        <name>substrate</name>
    </ligand>
</feature>
<comment type="similarity">
    <text evidence="9">Belongs to the bacterial CoaD family.</text>
</comment>
<dbReference type="PANTHER" id="PTHR21342">
    <property type="entry name" value="PHOSPHOPANTETHEINE ADENYLYLTRANSFERASE"/>
    <property type="match status" value="1"/>
</dbReference>
<keyword evidence="1 9" id="KW-0963">Cytoplasm</keyword>
<dbReference type="Proteomes" id="UP000442535">
    <property type="component" value="Unassembled WGS sequence"/>
</dbReference>
<keyword evidence="6 9" id="KW-0460">Magnesium</keyword>
<dbReference type="Pfam" id="PF01467">
    <property type="entry name" value="CTP_transf_like"/>
    <property type="match status" value="1"/>
</dbReference>
<evidence type="ECO:0000256" key="9">
    <source>
        <dbReference type="HAMAP-Rule" id="MF_00151"/>
    </source>
</evidence>
<evidence type="ECO:0000256" key="7">
    <source>
        <dbReference type="ARBA" id="ARBA00022993"/>
    </source>
</evidence>
<evidence type="ECO:0000256" key="2">
    <source>
        <dbReference type="ARBA" id="ARBA00022679"/>
    </source>
</evidence>
<feature type="binding site" evidence="9">
    <location>
        <position position="90"/>
    </location>
    <ligand>
        <name>substrate</name>
    </ligand>
</feature>
<dbReference type="GO" id="GO:0015937">
    <property type="term" value="P:coenzyme A biosynthetic process"/>
    <property type="evidence" value="ECO:0007669"/>
    <property type="project" value="UniProtKB-UniRule"/>
</dbReference>
<dbReference type="EC" id="2.7.7.3" evidence="9"/>
<evidence type="ECO:0000256" key="5">
    <source>
        <dbReference type="ARBA" id="ARBA00022840"/>
    </source>
</evidence>
<dbReference type="GO" id="GO:0005524">
    <property type="term" value="F:ATP binding"/>
    <property type="evidence" value="ECO:0007669"/>
    <property type="project" value="UniProtKB-KW"/>
</dbReference>
<keyword evidence="3 9" id="KW-0548">Nucleotidyltransferase</keyword>
<feature type="binding site" evidence="9">
    <location>
        <begin position="91"/>
        <end position="93"/>
    </location>
    <ligand>
        <name>ATP</name>
        <dbReference type="ChEBI" id="CHEBI:30616"/>
    </ligand>
</feature>
<dbReference type="Gene3D" id="3.40.50.620">
    <property type="entry name" value="HUPs"/>
    <property type="match status" value="1"/>
</dbReference>
<feature type="binding site" evidence="9">
    <location>
        <begin position="125"/>
        <end position="131"/>
    </location>
    <ligand>
        <name>ATP</name>
        <dbReference type="ChEBI" id="CHEBI:30616"/>
    </ligand>
</feature>
<dbReference type="SUPFAM" id="SSF52374">
    <property type="entry name" value="Nucleotidylyl transferase"/>
    <property type="match status" value="1"/>
</dbReference>
<sequence>MTVALCPGTFDPFTYGHLDMVRQCLAFADTVVIGIARNSQKTPTLSLEKRVELTETTLREAELDTRVNVEVVDGLLATFCKEHNIDVIAKGLRTSHDFDYENPMSQMNRQIGAPPTVYVGCKPALMHVSSSMVKEVASYGADVYSMVSIDTAEALYEAFKVKPPERRGKVIAARFDQNVK</sequence>
<comment type="pathway">
    <text evidence="9">Cofactor biosynthesis; coenzyme A biosynthesis; CoA from (R)-pantothenate: step 4/5.</text>
</comment>
<proteinExistence type="inferred from homology"/>
<dbReference type="GO" id="GO:0005737">
    <property type="term" value="C:cytoplasm"/>
    <property type="evidence" value="ECO:0007669"/>
    <property type="project" value="UniProtKB-SubCell"/>
</dbReference>
<dbReference type="UniPathway" id="UPA00241">
    <property type="reaction ID" value="UER00355"/>
</dbReference>
<evidence type="ECO:0000256" key="8">
    <source>
        <dbReference type="ARBA" id="ARBA00029346"/>
    </source>
</evidence>
<name>A0A7K0K590_9ACTO</name>
<feature type="binding site" evidence="9">
    <location>
        <position position="41"/>
    </location>
    <ligand>
        <name>substrate</name>
    </ligand>
</feature>
<evidence type="ECO:0000259" key="10">
    <source>
        <dbReference type="Pfam" id="PF01467"/>
    </source>
</evidence>
<feature type="site" description="Transition state stabilizer" evidence="9">
    <location>
        <position position="17"/>
    </location>
</feature>
<keyword evidence="2 9" id="KW-0808">Transferase</keyword>
<feature type="binding site" evidence="9">
    <location>
        <position position="9"/>
    </location>
    <ligand>
        <name>substrate</name>
    </ligand>
</feature>
<dbReference type="GO" id="GO:0004595">
    <property type="term" value="F:pantetheine-phosphate adenylyltransferase activity"/>
    <property type="evidence" value="ECO:0007669"/>
    <property type="project" value="UniProtKB-UniRule"/>
</dbReference>